<dbReference type="GO" id="GO:0006508">
    <property type="term" value="P:proteolysis"/>
    <property type="evidence" value="ECO:0007669"/>
    <property type="project" value="InterPro"/>
</dbReference>
<dbReference type="AlphaFoldDB" id="A0A2G9UCU6"/>
<sequence length="75" mass="8452">MLDKMSEELPYNVTKVAFKQAAELWMNNTCIDFIEGLEEEAEDLLLVFKEHGCWAEVGRQGGWQLLSLGTGCNTV</sequence>
<protein>
    <recommendedName>
        <fullName evidence="2">Peptidase M12A domain-containing protein</fullName>
    </recommendedName>
</protein>
<dbReference type="InterPro" id="IPR001506">
    <property type="entry name" value="Peptidase_M12A"/>
</dbReference>
<dbReference type="Gene3D" id="3.40.390.10">
    <property type="entry name" value="Collagenase (Catalytic Domain)"/>
    <property type="match status" value="1"/>
</dbReference>
<dbReference type="Proteomes" id="UP000230423">
    <property type="component" value="Unassembled WGS sequence"/>
</dbReference>
<dbReference type="InterPro" id="IPR024079">
    <property type="entry name" value="MetalloPept_cat_dom_sf"/>
</dbReference>
<dbReference type="SUPFAM" id="SSF55486">
    <property type="entry name" value="Metalloproteases ('zincins'), catalytic domain"/>
    <property type="match status" value="1"/>
</dbReference>
<dbReference type="PANTHER" id="PTHR10127">
    <property type="entry name" value="DISCOIDIN, CUB, EGF, LAMININ , AND ZINC METALLOPROTEASE DOMAIN CONTAINING"/>
    <property type="match status" value="1"/>
</dbReference>
<evidence type="ECO:0000259" key="2">
    <source>
        <dbReference type="PROSITE" id="PS51864"/>
    </source>
</evidence>
<name>A0A2G9UCU6_TELCI</name>
<dbReference type="GO" id="GO:0004222">
    <property type="term" value="F:metalloendopeptidase activity"/>
    <property type="evidence" value="ECO:0007669"/>
    <property type="project" value="InterPro"/>
</dbReference>
<evidence type="ECO:0000256" key="1">
    <source>
        <dbReference type="PROSITE-ProRule" id="PRU01211"/>
    </source>
</evidence>
<gene>
    <name evidence="3" type="ORF">TELCIR_10171</name>
</gene>
<dbReference type="PROSITE" id="PS51864">
    <property type="entry name" value="ASTACIN"/>
    <property type="match status" value="1"/>
</dbReference>
<proteinExistence type="predicted"/>
<organism evidence="3 4">
    <name type="scientific">Teladorsagia circumcincta</name>
    <name type="common">Brown stomach worm</name>
    <name type="synonym">Ostertagia circumcincta</name>
    <dbReference type="NCBI Taxonomy" id="45464"/>
    <lineage>
        <taxon>Eukaryota</taxon>
        <taxon>Metazoa</taxon>
        <taxon>Ecdysozoa</taxon>
        <taxon>Nematoda</taxon>
        <taxon>Chromadorea</taxon>
        <taxon>Rhabditida</taxon>
        <taxon>Rhabditina</taxon>
        <taxon>Rhabditomorpha</taxon>
        <taxon>Strongyloidea</taxon>
        <taxon>Trichostrongylidae</taxon>
        <taxon>Teladorsagia</taxon>
    </lineage>
</organism>
<reference evidence="3 4" key="1">
    <citation type="submission" date="2015-09" db="EMBL/GenBank/DDBJ databases">
        <title>Draft genome of the parasitic nematode Teladorsagia circumcincta isolate WARC Sus (inbred).</title>
        <authorList>
            <person name="Mitreva M."/>
        </authorList>
    </citation>
    <scope>NUCLEOTIDE SEQUENCE [LARGE SCALE GENOMIC DNA]</scope>
    <source>
        <strain evidence="3 4">S</strain>
    </source>
</reference>
<dbReference type="PANTHER" id="PTHR10127:SF850">
    <property type="entry name" value="METALLOENDOPEPTIDASE"/>
    <property type="match status" value="1"/>
</dbReference>
<dbReference type="Pfam" id="PF01400">
    <property type="entry name" value="Astacin"/>
    <property type="match status" value="1"/>
</dbReference>
<evidence type="ECO:0000313" key="3">
    <source>
        <dbReference type="EMBL" id="PIO68057.1"/>
    </source>
</evidence>
<accession>A0A2G9UCU6</accession>
<feature type="domain" description="Peptidase M12A" evidence="2">
    <location>
        <begin position="1"/>
        <end position="75"/>
    </location>
</feature>
<dbReference type="OrthoDB" id="291007at2759"/>
<comment type="caution">
    <text evidence="1">Lacks conserved residue(s) required for the propagation of feature annotation.</text>
</comment>
<evidence type="ECO:0000313" key="4">
    <source>
        <dbReference type="Proteomes" id="UP000230423"/>
    </source>
</evidence>
<keyword evidence="4" id="KW-1185">Reference proteome</keyword>
<dbReference type="EMBL" id="KZ347277">
    <property type="protein sequence ID" value="PIO68057.1"/>
    <property type="molecule type" value="Genomic_DNA"/>
</dbReference>